<evidence type="ECO:0000313" key="2">
    <source>
        <dbReference type="Proteomes" id="UP001489719"/>
    </source>
</evidence>
<organism evidence="1 2">
    <name type="scientific">Lipomyces orientalis</name>
    <dbReference type="NCBI Taxonomy" id="1233043"/>
    <lineage>
        <taxon>Eukaryota</taxon>
        <taxon>Fungi</taxon>
        <taxon>Dikarya</taxon>
        <taxon>Ascomycota</taxon>
        <taxon>Saccharomycotina</taxon>
        <taxon>Lipomycetes</taxon>
        <taxon>Lipomycetales</taxon>
        <taxon>Lipomycetaceae</taxon>
        <taxon>Lipomyces</taxon>
    </lineage>
</organism>
<comment type="caution">
    <text evidence="1">The sequence shown here is derived from an EMBL/GenBank/DDBJ whole genome shotgun (WGS) entry which is preliminary data.</text>
</comment>
<evidence type="ECO:0000313" key="1">
    <source>
        <dbReference type="EMBL" id="KAK9321828.1"/>
    </source>
</evidence>
<proteinExistence type="predicted"/>
<sequence>MILLTLESFLFILTVNVSTVNASIIPLTAALSRRHVEVQAPRGGLGMRTESSLWAFSNAMEIGVDILEMDTVFTKDGIPVIWHDHSISETKCRGEFVGSYIANLTLEEVKTLSCDLQLVEHPQAEVHAKTRIATLEEVLDLIDCYGDKQIGINLETKLDPENQNQTLPADKYINDLVPILKKRGFASRTTIQSFDWRTLIGIKQKFPEIVTVALLDETTIVRVNGSYPWLGGVDLNDFDGDWVAAAASIGVSILSPVHGIPSNKTVNTPGYQPFVTKDVVWRSHKHGMSIIPWTVDHEVTIAKLIDDGVDGIISNYPERVLWIALERIGSSGRSGSRHRPECLTKASTES</sequence>
<protein>
    <submittedName>
        <fullName evidence="1">PLC-like phosphodiesterase</fullName>
    </submittedName>
</protein>
<accession>A0ACC3TL28</accession>
<dbReference type="EMBL" id="MU970089">
    <property type="protein sequence ID" value="KAK9321828.1"/>
    <property type="molecule type" value="Genomic_DNA"/>
</dbReference>
<keyword evidence="2" id="KW-1185">Reference proteome</keyword>
<gene>
    <name evidence="1" type="ORF">V1517DRAFT_325250</name>
</gene>
<dbReference type="Proteomes" id="UP001489719">
    <property type="component" value="Unassembled WGS sequence"/>
</dbReference>
<name>A0ACC3TL28_9ASCO</name>
<reference evidence="2" key="1">
    <citation type="journal article" date="2024" name="Front. Bioeng. Biotechnol.">
        <title>Genome-scale model development and genomic sequencing of the oleaginous clade Lipomyces.</title>
        <authorList>
            <person name="Czajka J.J."/>
            <person name="Han Y."/>
            <person name="Kim J."/>
            <person name="Mondo S.J."/>
            <person name="Hofstad B.A."/>
            <person name="Robles A."/>
            <person name="Haridas S."/>
            <person name="Riley R."/>
            <person name="LaButti K."/>
            <person name="Pangilinan J."/>
            <person name="Andreopoulos W."/>
            <person name="Lipzen A."/>
            <person name="Yan J."/>
            <person name="Wang M."/>
            <person name="Ng V."/>
            <person name="Grigoriev I.V."/>
            <person name="Spatafora J.W."/>
            <person name="Magnuson J.K."/>
            <person name="Baker S.E."/>
            <person name="Pomraning K.R."/>
        </authorList>
    </citation>
    <scope>NUCLEOTIDE SEQUENCE [LARGE SCALE GENOMIC DNA]</scope>
    <source>
        <strain evidence="2">CBS 10300</strain>
    </source>
</reference>